<evidence type="ECO:0000256" key="10">
    <source>
        <dbReference type="ARBA" id="ARBA00023159"/>
    </source>
</evidence>
<dbReference type="AlphaFoldDB" id="A0AAF0WHX8"/>
<evidence type="ECO:0000256" key="2">
    <source>
        <dbReference type="ARBA" id="ARBA00008267"/>
    </source>
</evidence>
<dbReference type="FunFam" id="1.20.5.190:FF:000003">
    <property type="entry name" value="Calmodulin-binding transcription activator 2"/>
    <property type="match status" value="1"/>
</dbReference>
<dbReference type="InterPro" id="IPR002909">
    <property type="entry name" value="IPT_dom"/>
</dbReference>
<evidence type="ECO:0000256" key="11">
    <source>
        <dbReference type="ARBA" id="ARBA00023163"/>
    </source>
</evidence>
<dbReference type="SMART" id="SM00015">
    <property type="entry name" value="IQ"/>
    <property type="match status" value="3"/>
</dbReference>
<dbReference type="GO" id="GO:0005634">
    <property type="term" value="C:nucleus"/>
    <property type="evidence" value="ECO:0007669"/>
    <property type="project" value="UniProtKB-SubCell"/>
</dbReference>
<dbReference type="CDD" id="cd23767">
    <property type="entry name" value="IQCD"/>
    <property type="match status" value="1"/>
</dbReference>
<keyword evidence="12" id="KW-0539">Nucleus</keyword>
<dbReference type="CDD" id="cd00102">
    <property type="entry name" value="IPT"/>
    <property type="match status" value="1"/>
</dbReference>
<feature type="repeat" description="ANK" evidence="13">
    <location>
        <begin position="650"/>
        <end position="682"/>
    </location>
</feature>
<keyword evidence="11" id="KW-0804">Transcription</keyword>
<dbReference type="PROSITE" id="PS50088">
    <property type="entry name" value="ANK_REPEAT"/>
    <property type="match status" value="1"/>
</dbReference>
<dbReference type="PROSITE" id="PS50096">
    <property type="entry name" value="IQ"/>
    <property type="match status" value="3"/>
</dbReference>
<evidence type="ECO:0000256" key="12">
    <source>
        <dbReference type="ARBA" id="ARBA00023242"/>
    </source>
</evidence>
<protein>
    <recommendedName>
        <fullName evidence="15">CG-1 domain-containing protein</fullName>
    </recommendedName>
</protein>
<gene>
    <name evidence="16" type="ORF">DCAR_0207903</name>
</gene>
<dbReference type="SMART" id="SM00248">
    <property type="entry name" value="ANK"/>
    <property type="match status" value="2"/>
</dbReference>
<comment type="subcellular location">
    <subcellularLocation>
        <location evidence="1">Nucleus</location>
    </subcellularLocation>
</comment>
<keyword evidence="17" id="KW-1185">Reference proteome</keyword>
<dbReference type="Pfam" id="PF03859">
    <property type="entry name" value="CG-1"/>
    <property type="match status" value="1"/>
</dbReference>
<evidence type="ECO:0000256" key="5">
    <source>
        <dbReference type="ARBA" id="ARBA00022860"/>
    </source>
</evidence>
<dbReference type="Pfam" id="PF01833">
    <property type="entry name" value="TIG"/>
    <property type="match status" value="1"/>
</dbReference>
<dbReference type="InterPro" id="IPR002110">
    <property type="entry name" value="Ankyrin_rpt"/>
</dbReference>
<name>A0AAF0WHX8_DAUCS</name>
<dbReference type="Pfam" id="PF00612">
    <property type="entry name" value="IQ"/>
    <property type="match status" value="2"/>
</dbReference>
<dbReference type="SUPFAM" id="SSF52540">
    <property type="entry name" value="P-loop containing nucleoside triphosphate hydrolases"/>
    <property type="match status" value="1"/>
</dbReference>
<accession>A0AAF0WHX8</accession>
<dbReference type="GO" id="GO:0006357">
    <property type="term" value="P:regulation of transcription by RNA polymerase II"/>
    <property type="evidence" value="ECO:0007669"/>
    <property type="project" value="TreeGrafter"/>
</dbReference>
<keyword evidence="8 13" id="KW-0040">ANK repeat</keyword>
<keyword evidence="10" id="KW-0010">Activator</keyword>
<evidence type="ECO:0000256" key="8">
    <source>
        <dbReference type="ARBA" id="ARBA00023043"/>
    </source>
</evidence>
<keyword evidence="9" id="KW-0238">DNA-binding</keyword>
<dbReference type="SUPFAM" id="SSF81296">
    <property type="entry name" value="E set domains"/>
    <property type="match status" value="1"/>
</dbReference>
<evidence type="ECO:0000256" key="3">
    <source>
        <dbReference type="ARBA" id="ARBA00022737"/>
    </source>
</evidence>
<dbReference type="InterPro" id="IPR027417">
    <property type="entry name" value="P-loop_NTPase"/>
</dbReference>
<dbReference type="PROSITE" id="PS51437">
    <property type="entry name" value="CG_1"/>
    <property type="match status" value="1"/>
</dbReference>
<sequence>MNRVMLPVAILTHGRKIVHLCYDLSQLIQEAQVRWLKPPEVLFILQNHKDHQLTDKPPQRPSSGSLFLFNKRVLRFFRKDGHSWRRKRDGRTISEAHERLKVGNAEALNCYYAHGDLNPNFQRRSYWMLDPGFEHIVLVHYRDITEGRHNGDSVLQLSPESYATLSHVPSSNTTQFAGSTDVISDLHDPYHSASSPGSMEVSSNAIIKSDSMNYFDMRKSTEELNTSPNLEINKALRRLEEQLSLNDDSVEQMGLSYPGHEDSKNIGHAVCYQSLPQSAVMQDDLNSLMLQQCSGSSFFLTYFKLFSSLCRYSFLSFSVSIPYTYTHIYLYNAIVSPSPVKEPSEEQDISEWINFDAETPENSSNVLSQEAETFRFSAPPHAMNYYEANPYQEMFQQDQIGVPLQATPSSTISINYKFTLHEISPDWGYANETTKVIIIGSFVCDPSDHGLTCKFGDIEVPIEIIQEGVIRCHAPPNLPGKVTLCITSGNHESCSEFREFEYRVNPSSWHQSNVPKTEKSTNLEELLLLVRLVQMLLSDSPVQKIENSRSDICLLDKVKAGEESWTQVIEALLVGTWTSSSTKDWLLEELLKEKMCHWLSSRLLEGSDHAQCFLSKKEQGIIHMVSGLGFEWALNAILDAGVSVDFRDINGWTALHWAARFGREKMVAELLASGASAGALTDPYSQDPTGKTPASIAASCGHKGLAGYLSEVSLTSHLSSLTMAESEQSKNSAEVETERTLDSLSNTNLTAVDHQLPLKQTLAAVRNASQAAARIQSAFRAHSFRKRQAASTTATDDSGDAYSLLSHDVYGLSAASKLAFRNTRDTNAAALSIQKKYRGWKGRKDFLAYRKKVVKIQAHVRGHQVRKNYKVICWAVGVLEKVVLRWRRRRSGLRGFRPEAGSIDEVEDEDIVKVFRKQKVDVAIDEALLRVRSMVNSEEAREQYHRMLEKYGQAKSWGPHLTITSI</sequence>
<dbReference type="SMART" id="SM01076">
    <property type="entry name" value="CG-1"/>
    <property type="match status" value="1"/>
</dbReference>
<keyword evidence="7" id="KW-0346">Stress response</keyword>
<dbReference type="GO" id="GO:0005516">
    <property type="term" value="F:calmodulin binding"/>
    <property type="evidence" value="ECO:0007669"/>
    <property type="project" value="UniProtKB-KW"/>
</dbReference>
<keyword evidence="3" id="KW-0677">Repeat</keyword>
<evidence type="ECO:0000256" key="14">
    <source>
        <dbReference type="SAM" id="MobiDB-lite"/>
    </source>
</evidence>
<evidence type="ECO:0000313" key="16">
    <source>
        <dbReference type="EMBL" id="WOG88668.1"/>
    </source>
</evidence>
<evidence type="ECO:0000256" key="1">
    <source>
        <dbReference type="ARBA" id="ARBA00004123"/>
    </source>
</evidence>
<dbReference type="InterPro" id="IPR013783">
    <property type="entry name" value="Ig-like_fold"/>
</dbReference>
<keyword evidence="5" id="KW-0112">Calmodulin-binding</keyword>
<dbReference type="InterPro" id="IPR005559">
    <property type="entry name" value="CG-1_dom"/>
</dbReference>
<evidence type="ECO:0000259" key="15">
    <source>
        <dbReference type="PROSITE" id="PS51437"/>
    </source>
</evidence>
<dbReference type="GO" id="GO:0003690">
    <property type="term" value="F:double-stranded DNA binding"/>
    <property type="evidence" value="ECO:0007669"/>
    <property type="project" value="TreeGrafter"/>
</dbReference>
<dbReference type="InterPro" id="IPR036770">
    <property type="entry name" value="Ankyrin_rpt-contain_sf"/>
</dbReference>
<evidence type="ECO:0000313" key="17">
    <source>
        <dbReference type="Proteomes" id="UP000077755"/>
    </source>
</evidence>
<feature type="compositionally biased region" description="Polar residues" evidence="14">
    <location>
        <begin position="723"/>
        <end position="734"/>
    </location>
</feature>
<evidence type="ECO:0000256" key="9">
    <source>
        <dbReference type="ARBA" id="ARBA00023125"/>
    </source>
</evidence>
<comment type="similarity">
    <text evidence="2">Belongs to the CAMTA family.</text>
</comment>
<evidence type="ECO:0000256" key="6">
    <source>
        <dbReference type="ARBA" id="ARBA00023015"/>
    </source>
</evidence>
<dbReference type="PANTHER" id="PTHR23335">
    <property type="entry name" value="CALMODULIN-BINDING TRANSCRIPTION ACTIVATOR CAMTA"/>
    <property type="match status" value="1"/>
</dbReference>
<dbReference type="Gene3D" id="1.20.5.190">
    <property type="match status" value="1"/>
</dbReference>
<dbReference type="EMBL" id="CP093344">
    <property type="protein sequence ID" value="WOG88668.1"/>
    <property type="molecule type" value="Genomic_DNA"/>
</dbReference>
<dbReference type="Proteomes" id="UP000077755">
    <property type="component" value="Chromosome 2"/>
</dbReference>
<evidence type="ECO:0000256" key="7">
    <source>
        <dbReference type="ARBA" id="ARBA00023016"/>
    </source>
</evidence>
<evidence type="ECO:0000256" key="4">
    <source>
        <dbReference type="ARBA" id="ARBA00022837"/>
    </source>
</evidence>
<dbReference type="InterPro" id="IPR014756">
    <property type="entry name" value="Ig_E-set"/>
</dbReference>
<dbReference type="PROSITE" id="PS50297">
    <property type="entry name" value="ANK_REP_REGION"/>
    <property type="match status" value="1"/>
</dbReference>
<evidence type="ECO:0000256" key="13">
    <source>
        <dbReference type="PROSITE-ProRule" id="PRU00023"/>
    </source>
</evidence>
<dbReference type="Gene3D" id="2.60.40.10">
    <property type="entry name" value="Immunoglobulins"/>
    <property type="match status" value="1"/>
</dbReference>
<reference evidence="16" key="1">
    <citation type="journal article" date="2016" name="Nat. Genet.">
        <title>A high-quality carrot genome assembly provides new insights into carotenoid accumulation and asterid genome evolution.</title>
        <authorList>
            <person name="Iorizzo M."/>
            <person name="Ellison S."/>
            <person name="Senalik D."/>
            <person name="Zeng P."/>
            <person name="Satapoomin P."/>
            <person name="Huang J."/>
            <person name="Bowman M."/>
            <person name="Iovene M."/>
            <person name="Sanseverino W."/>
            <person name="Cavagnaro P."/>
            <person name="Yildiz M."/>
            <person name="Macko-Podgorni A."/>
            <person name="Moranska E."/>
            <person name="Grzebelus E."/>
            <person name="Grzebelus D."/>
            <person name="Ashrafi H."/>
            <person name="Zheng Z."/>
            <person name="Cheng S."/>
            <person name="Spooner D."/>
            <person name="Van Deynze A."/>
            <person name="Simon P."/>
        </authorList>
    </citation>
    <scope>NUCLEOTIDE SEQUENCE</scope>
    <source>
        <tissue evidence="16">Leaf</tissue>
    </source>
</reference>
<proteinExistence type="inferred from homology"/>
<dbReference type="Pfam" id="PF12796">
    <property type="entry name" value="Ank_2"/>
    <property type="match status" value="1"/>
</dbReference>
<dbReference type="Gene3D" id="1.25.40.20">
    <property type="entry name" value="Ankyrin repeat-containing domain"/>
    <property type="match status" value="1"/>
</dbReference>
<reference evidence="16" key="2">
    <citation type="submission" date="2022-03" db="EMBL/GenBank/DDBJ databases">
        <title>Draft title - Genomic analysis of global carrot germplasm unveils the trajectory of domestication and the origin of high carotenoid orange carrot.</title>
        <authorList>
            <person name="Iorizzo M."/>
            <person name="Ellison S."/>
            <person name="Senalik D."/>
            <person name="Macko-Podgorni A."/>
            <person name="Grzebelus D."/>
            <person name="Bostan H."/>
            <person name="Rolling W."/>
            <person name="Curaba J."/>
            <person name="Simon P."/>
        </authorList>
    </citation>
    <scope>NUCLEOTIDE SEQUENCE</scope>
    <source>
        <tissue evidence="16">Leaf</tissue>
    </source>
</reference>
<dbReference type="GO" id="GO:0003712">
    <property type="term" value="F:transcription coregulator activity"/>
    <property type="evidence" value="ECO:0007669"/>
    <property type="project" value="TreeGrafter"/>
</dbReference>
<feature type="region of interest" description="Disordered" evidence="14">
    <location>
        <begin position="723"/>
        <end position="742"/>
    </location>
</feature>
<keyword evidence="4" id="KW-0106">Calcium</keyword>
<keyword evidence="6" id="KW-0805">Transcription regulation</keyword>
<dbReference type="InterPro" id="IPR000048">
    <property type="entry name" value="IQ_motif_EF-hand-BS"/>
</dbReference>
<dbReference type="SUPFAM" id="SSF48403">
    <property type="entry name" value="Ankyrin repeat"/>
    <property type="match status" value="1"/>
</dbReference>
<organism evidence="16 17">
    <name type="scientific">Daucus carota subsp. sativus</name>
    <name type="common">Carrot</name>
    <dbReference type="NCBI Taxonomy" id="79200"/>
    <lineage>
        <taxon>Eukaryota</taxon>
        <taxon>Viridiplantae</taxon>
        <taxon>Streptophyta</taxon>
        <taxon>Embryophyta</taxon>
        <taxon>Tracheophyta</taxon>
        <taxon>Spermatophyta</taxon>
        <taxon>Magnoliopsida</taxon>
        <taxon>eudicotyledons</taxon>
        <taxon>Gunneridae</taxon>
        <taxon>Pentapetalae</taxon>
        <taxon>asterids</taxon>
        <taxon>campanulids</taxon>
        <taxon>Apiales</taxon>
        <taxon>Apiaceae</taxon>
        <taxon>Apioideae</taxon>
        <taxon>Scandiceae</taxon>
        <taxon>Daucinae</taxon>
        <taxon>Daucus</taxon>
        <taxon>Daucus sect. Daucus</taxon>
    </lineage>
</organism>
<feature type="domain" description="CG-1" evidence="15">
    <location>
        <begin position="24"/>
        <end position="150"/>
    </location>
</feature>
<dbReference type="PANTHER" id="PTHR23335:SF1">
    <property type="entry name" value="CALMODULIN-BINDING TRANSCRIPTION ACTIVATOR, ISOFORM F"/>
    <property type="match status" value="1"/>
</dbReference>